<gene>
    <name evidence="1" type="ORF">Syun_020981</name>
</gene>
<dbReference type="Proteomes" id="UP001420932">
    <property type="component" value="Unassembled WGS sequence"/>
</dbReference>
<name>A0AAP0IEV3_9MAGN</name>
<evidence type="ECO:0000313" key="2">
    <source>
        <dbReference type="Proteomes" id="UP001420932"/>
    </source>
</evidence>
<reference evidence="1 2" key="1">
    <citation type="submission" date="2024-01" db="EMBL/GenBank/DDBJ databases">
        <title>Genome assemblies of Stephania.</title>
        <authorList>
            <person name="Yang L."/>
        </authorList>
    </citation>
    <scope>NUCLEOTIDE SEQUENCE [LARGE SCALE GENOMIC DNA]</scope>
    <source>
        <strain evidence="1">YNDBR</strain>
        <tissue evidence="1">Leaf</tissue>
    </source>
</reference>
<dbReference type="AlphaFoldDB" id="A0AAP0IEV3"/>
<accession>A0AAP0IEV3</accession>
<sequence>MGVVHEDENSWLLVKSRKDPIDVPGVSHSIGMRVCAPLLAGPGPERARLGP</sequence>
<dbReference type="EMBL" id="JBBNAF010000009">
    <property type="protein sequence ID" value="KAK9114184.1"/>
    <property type="molecule type" value="Genomic_DNA"/>
</dbReference>
<keyword evidence="2" id="KW-1185">Reference proteome</keyword>
<organism evidence="1 2">
    <name type="scientific">Stephania yunnanensis</name>
    <dbReference type="NCBI Taxonomy" id="152371"/>
    <lineage>
        <taxon>Eukaryota</taxon>
        <taxon>Viridiplantae</taxon>
        <taxon>Streptophyta</taxon>
        <taxon>Embryophyta</taxon>
        <taxon>Tracheophyta</taxon>
        <taxon>Spermatophyta</taxon>
        <taxon>Magnoliopsida</taxon>
        <taxon>Ranunculales</taxon>
        <taxon>Menispermaceae</taxon>
        <taxon>Menispermoideae</taxon>
        <taxon>Cissampelideae</taxon>
        <taxon>Stephania</taxon>
    </lineage>
</organism>
<comment type="caution">
    <text evidence="1">The sequence shown here is derived from an EMBL/GenBank/DDBJ whole genome shotgun (WGS) entry which is preliminary data.</text>
</comment>
<protein>
    <submittedName>
        <fullName evidence="1">Uncharacterized protein</fullName>
    </submittedName>
</protein>
<evidence type="ECO:0000313" key="1">
    <source>
        <dbReference type="EMBL" id="KAK9114184.1"/>
    </source>
</evidence>
<proteinExistence type="predicted"/>